<feature type="domain" description="Type III restriction enzyme C-terminal endonuclease" evidence="3">
    <location>
        <begin position="781"/>
        <end position="886"/>
    </location>
</feature>
<dbReference type="Proteomes" id="UP000280501">
    <property type="component" value="Unassembled WGS sequence"/>
</dbReference>
<name>A0A3N4YLE5_9MICO</name>
<reference evidence="4 5" key="1">
    <citation type="submission" date="2018-11" db="EMBL/GenBank/DDBJ databases">
        <title>Sequencing the genomes of 1000 actinobacteria strains.</title>
        <authorList>
            <person name="Klenk H.-P."/>
        </authorList>
    </citation>
    <scope>NUCLEOTIDE SEQUENCE [LARGE SCALE GENOMIC DNA]</scope>
    <source>
        <strain evidence="4 5">DSM 15700</strain>
    </source>
</reference>
<protein>
    <submittedName>
        <fullName evidence="4">Type III restriction enzyme</fullName>
    </submittedName>
</protein>
<dbReference type="Pfam" id="PF04851">
    <property type="entry name" value="ResIII"/>
    <property type="match status" value="1"/>
</dbReference>
<dbReference type="PANTHER" id="PTHR47396">
    <property type="entry name" value="TYPE I RESTRICTION ENZYME ECOKI R PROTEIN"/>
    <property type="match status" value="1"/>
</dbReference>
<dbReference type="GO" id="GO:0015668">
    <property type="term" value="F:type III site-specific deoxyribonuclease activity"/>
    <property type="evidence" value="ECO:0007669"/>
    <property type="project" value="InterPro"/>
</dbReference>
<keyword evidence="5" id="KW-1185">Reference proteome</keyword>
<evidence type="ECO:0000313" key="4">
    <source>
        <dbReference type="EMBL" id="RPF21503.1"/>
    </source>
</evidence>
<dbReference type="GO" id="GO:0003677">
    <property type="term" value="F:DNA binding"/>
    <property type="evidence" value="ECO:0007669"/>
    <property type="project" value="InterPro"/>
</dbReference>
<organism evidence="4 5">
    <name type="scientific">Myceligenerans xiligouense</name>
    <dbReference type="NCBI Taxonomy" id="253184"/>
    <lineage>
        <taxon>Bacteria</taxon>
        <taxon>Bacillati</taxon>
        <taxon>Actinomycetota</taxon>
        <taxon>Actinomycetes</taxon>
        <taxon>Micrococcales</taxon>
        <taxon>Promicromonosporaceae</taxon>
        <taxon>Myceligenerans</taxon>
    </lineage>
</organism>
<comment type="caution">
    <text evidence="4">The sequence shown here is derived from an EMBL/GenBank/DDBJ whole genome shotgun (WGS) entry which is preliminary data.</text>
</comment>
<dbReference type="SUPFAM" id="SSF52540">
    <property type="entry name" value="P-loop containing nucleoside triphosphate hydrolases"/>
    <property type="match status" value="1"/>
</dbReference>
<dbReference type="Gene3D" id="3.40.50.300">
    <property type="entry name" value="P-loop containing nucleotide triphosphate hydrolases"/>
    <property type="match status" value="2"/>
</dbReference>
<feature type="domain" description="Helicase/UvrB N-terminal" evidence="2">
    <location>
        <begin position="61"/>
        <end position="226"/>
    </location>
</feature>
<proteinExistence type="predicted"/>
<dbReference type="GO" id="GO:0005524">
    <property type="term" value="F:ATP binding"/>
    <property type="evidence" value="ECO:0007669"/>
    <property type="project" value="InterPro"/>
</dbReference>
<sequence length="902" mass="100946">MPPRDALVGQAPGADGHAGFALEREILADNLGTVTTREAVAPQAHLEMLTETDLQGSERAFPNFSVDMETGTGKTYVYISTALRLAELYGLRKFVILVHSIAIRAGVVKTFEQTEEHFRLKYPGVPYRWGVLGENSALNDFTEPSGTVQLLVASVQALDKPEKNTLYVSAERPQLWGDSLSGMQQIAKARPVVLIDEPQNMATQLRRQAIATLNPLVALRYSATHKEPFNRVHRLGPKQAAEAGLVKRVSVKGIVAGEDGKPYLRLNRLRSVRKRLMAEAVIDKAGGKRAQVVLQNGTDLFEESGSLPQYRGLVVDGIERKPDRVIFANGLVVQVGTEIGVDAVAVWRDQIRHTIRTHLARQAQIDSMNRGVKVLSLFFVERVADYVGDEAVLPLMFDELFREEWARAGSPTDAMPDPAELRVAYFPSTKTGILKDTSGRASDADLEARAYQEIIANKELILDRANPRAFIFSHSALKEGWDNPNVFQVGFLRHTRSELERRQQIGRGLRLPVDQSGHRVMDPAINRLTLIVDESFTEFRDGLNAEYVASGGPSGETGPEVNNADNEVIVRRRPAQFDSPEFAELWNRIRYKAHYRVTVDPDALRIAVAASEHLADLEFIERRANVVQSADLIYNDEGKVITADSVVAESRGERIVVAGQRLPDVVQLIEDQLQYGKFPLQLTRPTITAIVREILNHPDRELTRHVLDDPDRWARIAANAIRIETIEQMVSGISYEPIDDTDWWDAEVVFPEIESKSPPQPMPGNPDPKNGVTPATDGGVNLFDHVDYDSHVERAFAAQLESNRDHVKLFTKLPRRFRVRTPVGEYSPDWAVVYTENGSDRLYLVRETKDTRNLDNLDWDEAMRIRFAKHHFEAAPAGRIDFNYTTDQHGLLLDGALEDGES</sequence>
<accession>A0A3N4YLE5</accession>
<gene>
    <name evidence="4" type="ORF">EDD34_2133</name>
</gene>
<feature type="region of interest" description="Disordered" evidence="1">
    <location>
        <begin position="754"/>
        <end position="773"/>
    </location>
</feature>
<evidence type="ECO:0000313" key="5">
    <source>
        <dbReference type="Proteomes" id="UP000280501"/>
    </source>
</evidence>
<dbReference type="EMBL" id="RKQZ01000001">
    <property type="protein sequence ID" value="RPF21503.1"/>
    <property type="molecule type" value="Genomic_DNA"/>
</dbReference>
<dbReference type="AlphaFoldDB" id="A0A3N4YLE5"/>
<dbReference type="InterPro" id="IPR045572">
    <property type="entry name" value="RE_endonuc_C"/>
</dbReference>
<dbReference type="InterPro" id="IPR006935">
    <property type="entry name" value="Helicase/UvrB_N"/>
</dbReference>
<dbReference type="InterPro" id="IPR050742">
    <property type="entry name" value="Helicase_Restrict-Modif_Enz"/>
</dbReference>
<dbReference type="Pfam" id="PF19778">
    <property type="entry name" value="RE_endonuc"/>
    <property type="match status" value="1"/>
</dbReference>
<evidence type="ECO:0000259" key="3">
    <source>
        <dbReference type="Pfam" id="PF19778"/>
    </source>
</evidence>
<dbReference type="GO" id="GO:0005829">
    <property type="term" value="C:cytosol"/>
    <property type="evidence" value="ECO:0007669"/>
    <property type="project" value="TreeGrafter"/>
</dbReference>
<evidence type="ECO:0000259" key="2">
    <source>
        <dbReference type="Pfam" id="PF04851"/>
    </source>
</evidence>
<evidence type="ECO:0000256" key="1">
    <source>
        <dbReference type="SAM" id="MobiDB-lite"/>
    </source>
</evidence>
<dbReference type="PANTHER" id="PTHR47396:SF1">
    <property type="entry name" value="ATP-DEPENDENT HELICASE IRC3-RELATED"/>
    <property type="match status" value="1"/>
</dbReference>
<dbReference type="InterPro" id="IPR027417">
    <property type="entry name" value="P-loop_NTPase"/>
</dbReference>